<accession>W1QHW8</accession>
<reference evidence="4 5" key="1">
    <citation type="journal article" date="2013" name="BMC Genomics">
        <title>Genome sequence and analysis of methylotrophic yeast Hansenula polymorpha DL1.</title>
        <authorList>
            <person name="Ravin N.V."/>
            <person name="Eldarov M.A."/>
            <person name="Kadnikov V.V."/>
            <person name="Beletsky A.V."/>
            <person name="Schneider J."/>
            <person name="Mardanova E.S."/>
            <person name="Smekalova E.M."/>
            <person name="Zvereva M.I."/>
            <person name="Dontsova O.A."/>
            <person name="Mardanov A.V."/>
            <person name="Skryabin K.G."/>
        </authorList>
    </citation>
    <scope>NUCLEOTIDE SEQUENCE [LARGE SCALE GENOMIC DNA]</scope>
    <source>
        <strain evidence="5">ATCC 26012 / BCRC 20466 / JCM 22074 / NRRL Y-7560 / DL-1</strain>
    </source>
</reference>
<comment type="caution">
    <text evidence="4">The sequence shown here is derived from an EMBL/GenBank/DDBJ whole genome shotgun (WGS) entry which is preliminary data.</text>
</comment>
<dbReference type="KEGG" id="opa:HPODL_04667"/>
<feature type="compositionally biased region" description="Basic and acidic residues" evidence="2">
    <location>
        <begin position="212"/>
        <end position="221"/>
    </location>
</feature>
<dbReference type="InterPro" id="IPR024626">
    <property type="entry name" value="Kri1-like_C"/>
</dbReference>
<dbReference type="eggNOG" id="KOG2409">
    <property type="taxonomic scope" value="Eukaryota"/>
</dbReference>
<dbReference type="Proteomes" id="UP000008673">
    <property type="component" value="Unassembled WGS sequence"/>
</dbReference>
<dbReference type="GeneID" id="25774094"/>
<feature type="compositionally biased region" description="Basic and acidic residues" evidence="2">
    <location>
        <begin position="398"/>
        <end position="412"/>
    </location>
</feature>
<dbReference type="OMA" id="KIMATRH"/>
<dbReference type="PANTHER" id="PTHR14490">
    <property type="entry name" value="ZINC FINGER, ZZ TYPE"/>
    <property type="match status" value="1"/>
</dbReference>
<feature type="region of interest" description="Disordered" evidence="2">
    <location>
        <begin position="351"/>
        <end position="421"/>
    </location>
</feature>
<sequence>MARKKSAAKRAREDNPEQPGPETVAKEKEVDSKEKSEPVEPVESEIADEDVEDEDESSEEEDQYGDLLTEDVEEGFQKVLQAIKTGDKALFDKNVRFFKDPEEGEVPVTKKEKPMYLKDYHRKVLLDGHAFEDDDGEEREWKEGEKPYAVQQQEDKSKLLSEIQSAFSDEEGDDFLQKKEVQREIKPVKSLPDPQQDGEKFLEAFLEKEAWIPEQEDSRPEMEEDDEEFDEAAEKFENAYNFRFEDPNAAEIISYARSQATMRREKMNSRKKQRLKKKEEQLREEEEKQELLRKKKQKKATQVLDRLKEIKEAVGDQVSEETIARVFGDSLLNDDFDDAEWDSKMAEIFNEAFYEEEGKPEKPEVELSDEEEENETEGEMEEIEQGGEVEKEEEEETKENKSKKSKKKEEKIGKKKERQKLKEVAEKLVSANTPKLLEEVEEERGRSKDKEEIKFRYREVSPESFGLTTREILVADDKDLNELIGLKKFAPYRPKELKLKDKRKYAKKKRLREWRMKVFKSADGLADDEPATKKHKVNRSDN</sequence>
<feature type="region of interest" description="Disordered" evidence="2">
    <location>
        <begin position="1"/>
        <end position="72"/>
    </location>
</feature>
<feature type="compositionally biased region" description="Acidic residues" evidence="2">
    <location>
        <begin position="40"/>
        <end position="72"/>
    </location>
</feature>
<feature type="domain" description="Kri1-like C-terminal" evidence="3">
    <location>
        <begin position="426"/>
        <end position="518"/>
    </location>
</feature>
<dbReference type="Pfam" id="PF12936">
    <property type="entry name" value="Kri1_C"/>
    <property type="match status" value="1"/>
</dbReference>
<dbReference type="GO" id="GO:0005730">
    <property type="term" value="C:nucleolus"/>
    <property type="evidence" value="ECO:0007669"/>
    <property type="project" value="EnsemblFungi"/>
</dbReference>
<evidence type="ECO:0000259" key="3">
    <source>
        <dbReference type="Pfam" id="PF12936"/>
    </source>
</evidence>
<feature type="region of interest" description="Disordered" evidence="2">
    <location>
        <begin position="133"/>
        <end position="155"/>
    </location>
</feature>
<organism evidence="4 5">
    <name type="scientific">Ogataea parapolymorpha (strain ATCC 26012 / BCRC 20466 / JCM 22074 / NRRL Y-7560 / DL-1)</name>
    <name type="common">Yeast</name>
    <name type="synonym">Hansenula polymorpha</name>
    <dbReference type="NCBI Taxonomy" id="871575"/>
    <lineage>
        <taxon>Eukaryota</taxon>
        <taxon>Fungi</taxon>
        <taxon>Dikarya</taxon>
        <taxon>Ascomycota</taxon>
        <taxon>Saccharomycotina</taxon>
        <taxon>Pichiomycetes</taxon>
        <taxon>Pichiales</taxon>
        <taxon>Pichiaceae</taxon>
        <taxon>Ogataea</taxon>
    </lineage>
</organism>
<feature type="compositionally biased region" description="Basic and acidic residues" evidence="2">
    <location>
        <begin position="24"/>
        <end position="38"/>
    </location>
</feature>
<dbReference type="PANTHER" id="PTHR14490:SF5">
    <property type="entry name" value="PROTEIN KRI1 HOMOLOG"/>
    <property type="match status" value="1"/>
</dbReference>
<feature type="compositionally biased region" description="Basic and acidic residues" evidence="2">
    <location>
        <begin position="356"/>
        <end position="365"/>
    </location>
</feature>
<dbReference type="EMBL" id="AEOI02000004">
    <property type="protein sequence ID" value="ESX01899.1"/>
    <property type="molecule type" value="Genomic_DNA"/>
</dbReference>
<evidence type="ECO:0000313" key="5">
    <source>
        <dbReference type="Proteomes" id="UP000008673"/>
    </source>
</evidence>
<comment type="similarity">
    <text evidence="1">Belongs to the KRI1 family.</text>
</comment>
<dbReference type="Pfam" id="PF05178">
    <property type="entry name" value="Kri1"/>
    <property type="match status" value="1"/>
</dbReference>
<evidence type="ECO:0000256" key="1">
    <source>
        <dbReference type="ARBA" id="ARBA00007473"/>
    </source>
</evidence>
<gene>
    <name evidence="4" type="ORF">HPODL_04667</name>
</gene>
<name>W1QHW8_OGAPD</name>
<dbReference type="OrthoDB" id="10252032at2759"/>
<feature type="compositionally biased region" description="Basic and acidic residues" evidence="2">
    <location>
        <begin position="277"/>
        <end position="292"/>
    </location>
</feature>
<dbReference type="HOGENOM" id="CLU_009647_3_0_1"/>
<dbReference type="RefSeq" id="XP_013936485.1">
    <property type="nucleotide sequence ID" value="XM_014081010.1"/>
</dbReference>
<dbReference type="GO" id="GO:0000447">
    <property type="term" value="P:endonucleolytic cleavage in ITS1 to separate SSU-rRNA from 5.8S rRNA and LSU-rRNA from tricistronic rRNA transcript (SSU-rRNA, 5.8S rRNA, LSU-rRNA)"/>
    <property type="evidence" value="ECO:0007669"/>
    <property type="project" value="EnsemblFungi"/>
</dbReference>
<dbReference type="AlphaFoldDB" id="W1QHW8"/>
<dbReference type="STRING" id="871575.W1QHW8"/>
<feature type="region of interest" description="Disordered" evidence="2">
    <location>
        <begin position="212"/>
        <end position="231"/>
    </location>
</feature>
<evidence type="ECO:0000313" key="4">
    <source>
        <dbReference type="EMBL" id="ESX01899.1"/>
    </source>
</evidence>
<dbReference type="GO" id="GO:0030686">
    <property type="term" value="C:90S preribosome"/>
    <property type="evidence" value="ECO:0007669"/>
    <property type="project" value="EnsemblFungi"/>
</dbReference>
<feature type="region of interest" description="Disordered" evidence="2">
    <location>
        <begin position="262"/>
        <end position="300"/>
    </location>
</feature>
<proteinExistence type="inferred from homology"/>
<keyword evidence="5" id="KW-1185">Reference proteome</keyword>
<protein>
    <submittedName>
        <fullName evidence="4">KRRI-Interacting protein 1</fullName>
    </submittedName>
</protein>
<dbReference type="InterPro" id="IPR018034">
    <property type="entry name" value="Kri1"/>
</dbReference>
<feature type="compositionally biased region" description="Acidic residues" evidence="2">
    <location>
        <begin position="222"/>
        <end position="231"/>
    </location>
</feature>
<evidence type="ECO:0000256" key="2">
    <source>
        <dbReference type="SAM" id="MobiDB-lite"/>
    </source>
</evidence>
<feature type="compositionally biased region" description="Acidic residues" evidence="2">
    <location>
        <begin position="366"/>
        <end position="397"/>
    </location>
</feature>